<keyword evidence="3" id="KW-1185">Reference proteome</keyword>
<dbReference type="EMBL" id="JADGJW010000161">
    <property type="protein sequence ID" value="KAJ3222746.1"/>
    <property type="molecule type" value="Genomic_DNA"/>
</dbReference>
<evidence type="ECO:0000256" key="1">
    <source>
        <dbReference type="SAM" id="Phobius"/>
    </source>
</evidence>
<gene>
    <name evidence="2" type="ORF">HK099_001961</name>
</gene>
<accession>A0AAD5U4S6</accession>
<reference evidence="2" key="1">
    <citation type="submission" date="2020-05" db="EMBL/GenBank/DDBJ databases">
        <title>Phylogenomic resolution of chytrid fungi.</title>
        <authorList>
            <person name="Stajich J.E."/>
            <person name="Amses K."/>
            <person name="Simmons R."/>
            <person name="Seto K."/>
            <person name="Myers J."/>
            <person name="Bonds A."/>
            <person name="Quandt C.A."/>
            <person name="Barry K."/>
            <person name="Liu P."/>
            <person name="Grigoriev I."/>
            <person name="Longcore J.E."/>
            <person name="James T.Y."/>
        </authorList>
    </citation>
    <scope>NUCLEOTIDE SEQUENCE</scope>
    <source>
        <strain evidence="2">JEL0476</strain>
    </source>
</reference>
<organism evidence="2 3">
    <name type="scientific">Clydaea vesicula</name>
    <dbReference type="NCBI Taxonomy" id="447962"/>
    <lineage>
        <taxon>Eukaryota</taxon>
        <taxon>Fungi</taxon>
        <taxon>Fungi incertae sedis</taxon>
        <taxon>Chytridiomycota</taxon>
        <taxon>Chytridiomycota incertae sedis</taxon>
        <taxon>Chytridiomycetes</taxon>
        <taxon>Lobulomycetales</taxon>
        <taxon>Lobulomycetaceae</taxon>
        <taxon>Clydaea</taxon>
    </lineage>
</organism>
<sequence length="180" mass="20432">MNTVTLCVTLLTVVSVVFILTITLFFFSKIKQKSPNFKTREVQNNGRDVENIGCKNSEPRGLSNKKSMQSIKSNKSSLSFMNLNRFSFGLKRITQNFGLYELELIYSKENVSDFSIHSAETVVPELPEKAKNLIKNSKESFADQSVARRRSSCSSTLTYTNFEYLKYIEKLNNLEGGDTP</sequence>
<feature type="transmembrane region" description="Helical" evidence="1">
    <location>
        <begin position="6"/>
        <end position="27"/>
    </location>
</feature>
<comment type="caution">
    <text evidence="2">The sequence shown here is derived from an EMBL/GenBank/DDBJ whole genome shotgun (WGS) entry which is preliminary data.</text>
</comment>
<keyword evidence="1" id="KW-0472">Membrane</keyword>
<dbReference type="AlphaFoldDB" id="A0AAD5U4S6"/>
<keyword evidence="1" id="KW-1133">Transmembrane helix</keyword>
<evidence type="ECO:0000313" key="2">
    <source>
        <dbReference type="EMBL" id="KAJ3222746.1"/>
    </source>
</evidence>
<dbReference type="Proteomes" id="UP001211065">
    <property type="component" value="Unassembled WGS sequence"/>
</dbReference>
<protein>
    <submittedName>
        <fullName evidence="2">Uncharacterized protein</fullName>
    </submittedName>
</protein>
<name>A0AAD5U4S6_9FUNG</name>
<proteinExistence type="predicted"/>
<keyword evidence="1" id="KW-0812">Transmembrane</keyword>
<evidence type="ECO:0000313" key="3">
    <source>
        <dbReference type="Proteomes" id="UP001211065"/>
    </source>
</evidence>